<reference evidence="1" key="1">
    <citation type="submission" date="2022-02" db="EMBL/GenBank/DDBJ databases">
        <title>Corynebacterium sp. from urogenital microbiome.</title>
        <authorList>
            <person name="Cappelli E.A."/>
            <person name="Ribeiro T.G."/>
            <person name="Peixe L."/>
        </authorList>
    </citation>
    <scope>NUCLEOTIDE SEQUENCE</scope>
    <source>
        <strain evidence="1">C8Ua_181</strain>
    </source>
</reference>
<evidence type="ECO:0000313" key="4">
    <source>
        <dbReference type="Proteomes" id="UP001185631"/>
    </source>
</evidence>
<evidence type="ECO:0000313" key="1">
    <source>
        <dbReference type="EMBL" id="MCZ9306421.1"/>
    </source>
</evidence>
<evidence type="ECO:0000313" key="2">
    <source>
        <dbReference type="EMBL" id="MDV2424010.1"/>
    </source>
</evidence>
<accession>A0A9X3M9W9</accession>
<name>A0A9X3M9W9_9CORY</name>
<proteinExistence type="predicted"/>
<dbReference type="Proteomes" id="UP001146430">
    <property type="component" value="Unassembled WGS sequence"/>
</dbReference>
<dbReference type="Proteomes" id="UP001185631">
    <property type="component" value="Unassembled WGS sequence"/>
</dbReference>
<evidence type="ECO:0000313" key="3">
    <source>
        <dbReference type="Proteomes" id="UP001146430"/>
    </source>
</evidence>
<reference evidence="2 4" key="2">
    <citation type="submission" date="2023-08" db="EMBL/GenBank/DDBJ databases">
        <title>Genomic characterization of the C. tuberculostearicum species complex, a ubiquitous member of the human skin microbiome.</title>
        <authorList>
            <person name="Ahmed N."/>
            <person name="Deming C."/>
            <person name="Conlan S."/>
            <person name="Segre J."/>
        </authorList>
    </citation>
    <scope>NUCLEOTIDE SEQUENCE [LARGE SCALE GENOMIC DNA]</scope>
    <source>
        <strain evidence="2 4">CTNIH19</strain>
    </source>
</reference>
<protein>
    <submittedName>
        <fullName evidence="1">Uncharacterized protein</fullName>
    </submittedName>
</protein>
<organism evidence="1 3">
    <name type="scientific">Corynebacterium curieae</name>
    <dbReference type="NCBI Taxonomy" id="2913500"/>
    <lineage>
        <taxon>Bacteria</taxon>
        <taxon>Bacillati</taxon>
        <taxon>Actinomycetota</taxon>
        <taxon>Actinomycetes</taxon>
        <taxon>Mycobacteriales</taxon>
        <taxon>Corynebacteriaceae</taxon>
        <taxon>Corynebacterium</taxon>
    </lineage>
</organism>
<keyword evidence="4" id="KW-1185">Reference proteome</keyword>
<dbReference type="EMBL" id="JAVBID010000006">
    <property type="protein sequence ID" value="MDV2424010.1"/>
    <property type="molecule type" value="Genomic_DNA"/>
</dbReference>
<dbReference type="EMBL" id="JAKMUU010000001">
    <property type="protein sequence ID" value="MCZ9306421.1"/>
    <property type="molecule type" value="Genomic_DNA"/>
</dbReference>
<comment type="caution">
    <text evidence="1">The sequence shown here is derived from an EMBL/GenBank/DDBJ whole genome shotgun (WGS) entry which is preliminary data.</text>
</comment>
<dbReference type="AlphaFoldDB" id="A0A9X3M9W9"/>
<dbReference type="RefSeq" id="WP_269945630.1">
    <property type="nucleotide sequence ID" value="NZ_JAKMUU010000001.1"/>
</dbReference>
<gene>
    <name evidence="1" type="ORF">L8V01_02840</name>
    <name evidence="2" type="ORF">RAE13_06230</name>
</gene>
<sequence>MKFDYENQLNGKFCLRQETDDATDVLSFPRELRADITLLSVQPLNALLAGSLLFGALDSGQFISSPEASLELDRTFRRLFGEYSPHLNVNPLKQAEPESHTQLILADYRSEATPVQPEGKGRNVLIQTRDSTKWTGKLFSLDRVEFAVNKSVFADSRHSSELRFNVALGLLLAGDWRSSFLVVEDRKGEDEQSKKELAELCAAIGIQLTVVSSEILEGMLNDVQA</sequence>